<dbReference type="Gene3D" id="1.20.910.10">
    <property type="entry name" value="Heme oxygenase-like"/>
    <property type="match status" value="1"/>
</dbReference>
<reference evidence="2 3" key="1">
    <citation type="submission" date="2014-04" db="EMBL/GenBank/DDBJ databases">
        <title>Evolutionary Origins and Diversification of the Mycorrhizal Mutualists.</title>
        <authorList>
            <consortium name="DOE Joint Genome Institute"/>
            <consortium name="Mycorrhizal Genomics Consortium"/>
            <person name="Kohler A."/>
            <person name="Kuo A."/>
            <person name="Nagy L.G."/>
            <person name="Floudas D."/>
            <person name="Copeland A."/>
            <person name="Barry K.W."/>
            <person name="Cichocki N."/>
            <person name="Veneault-Fourrey C."/>
            <person name="LaButti K."/>
            <person name="Lindquist E.A."/>
            <person name="Lipzen A."/>
            <person name="Lundell T."/>
            <person name="Morin E."/>
            <person name="Murat C."/>
            <person name="Riley R."/>
            <person name="Ohm R."/>
            <person name="Sun H."/>
            <person name="Tunlid A."/>
            <person name="Henrissat B."/>
            <person name="Grigoriev I.V."/>
            <person name="Hibbett D.S."/>
            <person name="Martin F."/>
        </authorList>
    </citation>
    <scope>NUCLEOTIDE SEQUENCE [LARGE SCALE GENOMIC DNA]</scope>
    <source>
        <strain evidence="2 3">FD-317 M1</strain>
    </source>
</reference>
<evidence type="ECO:0000313" key="2">
    <source>
        <dbReference type="EMBL" id="KIK51577.1"/>
    </source>
</evidence>
<sequence>MSNLNFLFDTPSRHSRGYLVSSILYKGITAKFAKDGHKAGKELIAALKSNTEPEDVVIGKLWNEKSNEDVVKAFMSNRLCREAAAGNSEALEAYKRYAVQDYFYLVDWVRFLVLRAAQMSPHDFDLSQVGGTLQSISNDSSYPTDWFVTCLQELQLSSNDFQVERNVAELAYSQYLQNNAHSDDWYNLHVILIGCYWGWCKLALELYSDTKTKTDTIFYKNWILPSVDLADPRNPTFPSSAKQLSKFLDLMAPAQTAPQWARIQELFRISLRLEVGFFNSGFDAVSLNKGAQTGGQLLTDAMRSYTSDALKRKLTGYSYDENQPGPLNHSSIDGTWIQSSQATSYTLGMDFSTEALRQKHGVKALTTLPKSGKLIFSEGTGYVVGLSIQSPTIQGQWCLSQDLQLGTEEVSIEVEPNSQDWKMTVWYIPKTTK</sequence>
<dbReference type="AlphaFoldDB" id="A0A0D0C1H1"/>
<name>A0A0D0C1H1_9AGAR</name>
<dbReference type="Pfam" id="PF03070">
    <property type="entry name" value="TENA_THI-4"/>
    <property type="match status" value="1"/>
</dbReference>
<dbReference type="Proteomes" id="UP000053593">
    <property type="component" value="Unassembled WGS sequence"/>
</dbReference>
<evidence type="ECO:0000313" key="3">
    <source>
        <dbReference type="Proteomes" id="UP000053593"/>
    </source>
</evidence>
<proteinExistence type="predicted"/>
<protein>
    <recommendedName>
        <fullName evidence="1">Thiaminase-2/PQQC domain-containing protein</fullName>
    </recommendedName>
</protein>
<dbReference type="InterPro" id="IPR004305">
    <property type="entry name" value="Thiaminase-2/PQQC"/>
</dbReference>
<dbReference type="SUPFAM" id="SSF48613">
    <property type="entry name" value="Heme oxygenase-like"/>
    <property type="match status" value="1"/>
</dbReference>
<dbReference type="CDD" id="cd19359">
    <property type="entry name" value="TenA_C_Bt3146-like"/>
    <property type="match status" value="1"/>
</dbReference>
<organism evidence="2 3">
    <name type="scientific">Collybiopsis luxurians FD-317 M1</name>
    <dbReference type="NCBI Taxonomy" id="944289"/>
    <lineage>
        <taxon>Eukaryota</taxon>
        <taxon>Fungi</taxon>
        <taxon>Dikarya</taxon>
        <taxon>Basidiomycota</taxon>
        <taxon>Agaricomycotina</taxon>
        <taxon>Agaricomycetes</taxon>
        <taxon>Agaricomycetidae</taxon>
        <taxon>Agaricales</taxon>
        <taxon>Marasmiineae</taxon>
        <taxon>Omphalotaceae</taxon>
        <taxon>Collybiopsis</taxon>
        <taxon>Collybiopsis luxurians</taxon>
    </lineage>
</organism>
<dbReference type="GO" id="GO:0006772">
    <property type="term" value="P:thiamine metabolic process"/>
    <property type="evidence" value="ECO:0007669"/>
    <property type="project" value="UniProtKB-ARBA"/>
</dbReference>
<dbReference type="OrthoDB" id="2753914at2759"/>
<feature type="domain" description="Thiaminase-2/PQQC" evidence="1">
    <location>
        <begin position="94"/>
        <end position="281"/>
    </location>
</feature>
<dbReference type="InterPro" id="IPR016084">
    <property type="entry name" value="Haem_Oase-like_multi-hlx"/>
</dbReference>
<dbReference type="EMBL" id="KN834860">
    <property type="protein sequence ID" value="KIK51577.1"/>
    <property type="molecule type" value="Genomic_DNA"/>
</dbReference>
<gene>
    <name evidence="2" type="ORF">GYMLUDRAFT_265772</name>
</gene>
<keyword evidence="3" id="KW-1185">Reference proteome</keyword>
<evidence type="ECO:0000259" key="1">
    <source>
        <dbReference type="Pfam" id="PF03070"/>
    </source>
</evidence>
<accession>A0A0D0C1H1</accession>
<dbReference type="HOGENOM" id="CLU_633203_0_0_1"/>